<organism evidence="8">
    <name type="scientific">Timema douglasi</name>
    <name type="common">Walking stick</name>
    <dbReference type="NCBI Taxonomy" id="61478"/>
    <lineage>
        <taxon>Eukaryota</taxon>
        <taxon>Metazoa</taxon>
        <taxon>Ecdysozoa</taxon>
        <taxon>Arthropoda</taxon>
        <taxon>Hexapoda</taxon>
        <taxon>Insecta</taxon>
        <taxon>Pterygota</taxon>
        <taxon>Neoptera</taxon>
        <taxon>Polyneoptera</taxon>
        <taxon>Phasmatodea</taxon>
        <taxon>Timematodea</taxon>
        <taxon>Timematoidea</taxon>
        <taxon>Timematidae</taxon>
        <taxon>Timema</taxon>
    </lineage>
</organism>
<dbReference type="AlphaFoldDB" id="A0A7R8ZCT5"/>
<dbReference type="EMBL" id="OA569998">
    <property type="protein sequence ID" value="CAD7202959.1"/>
    <property type="molecule type" value="Genomic_DNA"/>
</dbReference>
<comment type="similarity">
    <text evidence="2">Belongs to the ninjurin family.</text>
</comment>
<reference evidence="8" key="1">
    <citation type="submission" date="2020-11" db="EMBL/GenBank/DDBJ databases">
        <authorList>
            <person name="Tran Van P."/>
        </authorList>
    </citation>
    <scope>NUCLEOTIDE SEQUENCE</scope>
</reference>
<gene>
    <name evidence="8" type="ORF">TDIB3V08_LOCUS9136</name>
</gene>
<keyword evidence="4" id="KW-0130">Cell adhesion</keyword>
<evidence type="ECO:0000256" key="2">
    <source>
        <dbReference type="ARBA" id="ARBA00008141"/>
    </source>
</evidence>
<feature type="transmembrane region" description="Helical" evidence="7">
    <location>
        <begin position="298"/>
        <end position="316"/>
    </location>
</feature>
<dbReference type="InterPro" id="IPR007007">
    <property type="entry name" value="Ninjurin"/>
</dbReference>
<dbReference type="GO" id="GO:0007155">
    <property type="term" value="P:cell adhesion"/>
    <property type="evidence" value="ECO:0007669"/>
    <property type="project" value="UniProtKB-KW"/>
</dbReference>
<feature type="transmembrane region" description="Helical" evidence="7">
    <location>
        <begin position="328"/>
        <end position="351"/>
    </location>
</feature>
<keyword evidence="3 7" id="KW-0812">Transmembrane</keyword>
<evidence type="ECO:0000256" key="1">
    <source>
        <dbReference type="ARBA" id="ARBA00004141"/>
    </source>
</evidence>
<sequence>MSSSLVGSVQAILGEGGDKPLDANSYATKKTIAQGMLDIALLTANASQLKYVLQVGEKHEFYSLMVGLISVSIILQEKPPPVHPTEIRTSISPSSAVELNTTSALANYATENRHNIQPPDREFVTVESEVPVSPVIGLSAMPGYWQPNLVRGNWEGCIRGSEPAFAWRESGNHLGKTTPGSPDRDSNLDLPVLNSRAAQHDKRVVMGVLFLSLNLMRDCRLHLTEFRVSALAINYTTMGFSVTVTAVNLLISAFDPGLGRLIDSAVIFGGDEKPAPVVTPSKGVRLAIYRFRISSKCTSVVVCVGIVFLVIGGLNINRQVDQRTAVILNDTSLVMVFIISLVNVIISSFGMEHSSQPLRLLREREEKQAM</sequence>
<evidence type="ECO:0000256" key="6">
    <source>
        <dbReference type="ARBA" id="ARBA00023136"/>
    </source>
</evidence>
<evidence type="ECO:0000256" key="7">
    <source>
        <dbReference type="SAM" id="Phobius"/>
    </source>
</evidence>
<dbReference type="Pfam" id="PF04923">
    <property type="entry name" value="Ninjurin"/>
    <property type="match status" value="2"/>
</dbReference>
<dbReference type="GO" id="GO:0016020">
    <property type="term" value="C:membrane"/>
    <property type="evidence" value="ECO:0007669"/>
    <property type="project" value="UniProtKB-SubCell"/>
</dbReference>
<evidence type="ECO:0000313" key="8">
    <source>
        <dbReference type="EMBL" id="CAD7202959.1"/>
    </source>
</evidence>
<dbReference type="GO" id="GO:0042246">
    <property type="term" value="P:tissue regeneration"/>
    <property type="evidence" value="ECO:0007669"/>
    <property type="project" value="InterPro"/>
</dbReference>
<evidence type="ECO:0000256" key="4">
    <source>
        <dbReference type="ARBA" id="ARBA00022889"/>
    </source>
</evidence>
<keyword evidence="5 7" id="KW-1133">Transmembrane helix</keyword>
<accession>A0A7R8ZCT5</accession>
<dbReference type="PANTHER" id="PTHR12316">
    <property type="entry name" value="NINJURIN-RELATED"/>
    <property type="match status" value="1"/>
</dbReference>
<evidence type="ECO:0000256" key="5">
    <source>
        <dbReference type="ARBA" id="ARBA00022989"/>
    </source>
</evidence>
<comment type="subcellular location">
    <subcellularLocation>
        <location evidence="1">Membrane</location>
        <topology evidence="1">Multi-pass membrane protein</topology>
    </subcellularLocation>
</comment>
<proteinExistence type="inferred from homology"/>
<evidence type="ECO:0000256" key="3">
    <source>
        <dbReference type="ARBA" id="ARBA00022692"/>
    </source>
</evidence>
<protein>
    <submittedName>
        <fullName evidence="8">Uncharacterized protein</fullName>
    </submittedName>
</protein>
<keyword evidence="6 7" id="KW-0472">Membrane</keyword>
<dbReference type="PANTHER" id="PTHR12316:SF17">
    <property type="entry name" value="NINJURIN C, ISOFORM D"/>
    <property type="match status" value="1"/>
</dbReference>
<name>A0A7R8ZCT5_TIMDO</name>